<dbReference type="Proteomes" id="UP000233551">
    <property type="component" value="Unassembled WGS sequence"/>
</dbReference>
<feature type="region of interest" description="Disordered" evidence="1">
    <location>
        <begin position="205"/>
        <end position="225"/>
    </location>
</feature>
<evidence type="ECO:0000256" key="1">
    <source>
        <dbReference type="SAM" id="MobiDB-lite"/>
    </source>
</evidence>
<keyword evidence="3" id="KW-1185">Reference proteome</keyword>
<reference evidence="2 3" key="1">
    <citation type="submission" date="2017-11" db="EMBL/GenBank/DDBJ databases">
        <title>De-novo sequencing of pomegranate (Punica granatum L.) genome.</title>
        <authorList>
            <person name="Akparov Z."/>
            <person name="Amiraslanov A."/>
            <person name="Hajiyeva S."/>
            <person name="Abbasov M."/>
            <person name="Kaur K."/>
            <person name="Hamwieh A."/>
            <person name="Solovyev V."/>
            <person name="Salamov A."/>
            <person name="Braich B."/>
            <person name="Kosarev P."/>
            <person name="Mahmoud A."/>
            <person name="Hajiyev E."/>
            <person name="Babayeva S."/>
            <person name="Izzatullayeva V."/>
            <person name="Mammadov A."/>
            <person name="Mammadov A."/>
            <person name="Sharifova S."/>
            <person name="Ojaghi J."/>
            <person name="Eynullazada K."/>
            <person name="Bayramov B."/>
            <person name="Abdulazimova A."/>
            <person name="Shahmuradov I."/>
        </authorList>
    </citation>
    <scope>NUCLEOTIDE SEQUENCE [LARGE SCALE GENOMIC DNA]</scope>
    <source>
        <strain evidence="3">cv. AG2017</strain>
        <tissue evidence="2">Leaf</tissue>
    </source>
</reference>
<dbReference type="EMBL" id="PGOL01000802">
    <property type="protein sequence ID" value="PKI64632.1"/>
    <property type="molecule type" value="Genomic_DNA"/>
</dbReference>
<dbReference type="AlphaFoldDB" id="A0A2I0K7X6"/>
<gene>
    <name evidence="2" type="ORF">CRG98_014970</name>
</gene>
<comment type="caution">
    <text evidence="2">The sequence shown here is derived from an EMBL/GenBank/DDBJ whole genome shotgun (WGS) entry which is preliminary data.</text>
</comment>
<sequence length="330" mass="34988">MGGLGVVAEGCAQGALRVRAQARRDVLARRGGTRKWVRSIALGDAIGCTELVGVSSLWKACQPFGHGPSCRRGRVKTVSGLPAKEGSKYNASFEFEILSRFSTGFEVQANVALESTCSIRDLMEVSILGCMRTFAGLLPGPLLSSVCPRQLLAASLQRIPLDSGAGKLEEEDVPVGVAASVYGGLTSPHACVVWRWRDVGRGASKSSETVLSGDGGSRSRGSNISKIERGSLGAGAVAKPLDLFPYSEPLSNPSSYWPPWNFEHGAQLQLGRCAMHAQKTNGLSPKPLMSPVELSSCVDPNFVSSRSSCVQLIAQLGSVHLPLETRDEHA</sequence>
<accession>A0A2I0K7X6</accession>
<proteinExistence type="predicted"/>
<organism evidence="2 3">
    <name type="scientific">Punica granatum</name>
    <name type="common">Pomegranate</name>
    <dbReference type="NCBI Taxonomy" id="22663"/>
    <lineage>
        <taxon>Eukaryota</taxon>
        <taxon>Viridiplantae</taxon>
        <taxon>Streptophyta</taxon>
        <taxon>Embryophyta</taxon>
        <taxon>Tracheophyta</taxon>
        <taxon>Spermatophyta</taxon>
        <taxon>Magnoliopsida</taxon>
        <taxon>eudicotyledons</taxon>
        <taxon>Gunneridae</taxon>
        <taxon>Pentapetalae</taxon>
        <taxon>rosids</taxon>
        <taxon>malvids</taxon>
        <taxon>Myrtales</taxon>
        <taxon>Lythraceae</taxon>
        <taxon>Punica</taxon>
    </lineage>
</organism>
<name>A0A2I0K7X6_PUNGR</name>
<evidence type="ECO:0000313" key="2">
    <source>
        <dbReference type="EMBL" id="PKI64632.1"/>
    </source>
</evidence>
<evidence type="ECO:0000313" key="3">
    <source>
        <dbReference type="Proteomes" id="UP000233551"/>
    </source>
</evidence>
<protein>
    <submittedName>
        <fullName evidence="2">Uncharacterized protein</fullName>
    </submittedName>
</protein>